<reference evidence="6 7" key="1">
    <citation type="journal article" date="2020" name="bioRxiv">
        <title>Sequence and annotation of 42 cannabis genomes reveals extensive copy number variation in cannabinoid synthesis and pathogen resistance genes.</title>
        <authorList>
            <person name="Mckernan K.J."/>
            <person name="Helbert Y."/>
            <person name="Kane L.T."/>
            <person name="Ebling H."/>
            <person name="Zhang L."/>
            <person name="Liu B."/>
            <person name="Eaton Z."/>
            <person name="Mclaughlin S."/>
            <person name="Kingan S."/>
            <person name="Baybayan P."/>
            <person name="Concepcion G."/>
            <person name="Jordan M."/>
            <person name="Riva A."/>
            <person name="Barbazuk W."/>
            <person name="Harkins T."/>
        </authorList>
    </citation>
    <scope>NUCLEOTIDE SEQUENCE [LARGE SCALE GENOMIC DNA]</scope>
    <source>
        <strain evidence="6 7">cv. Jamaican Lion 4</strain>
        <strain evidence="5">Father</strain>
        <strain evidence="4">Mother</strain>
        <tissue evidence="5">Leaf</tissue>
    </source>
</reference>
<dbReference type="PROSITE" id="PS50005">
    <property type="entry name" value="TPR"/>
    <property type="match status" value="2"/>
</dbReference>
<feature type="compositionally biased region" description="Polar residues" evidence="3">
    <location>
        <begin position="663"/>
        <end position="679"/>
    </location>
</feature>
<dbReference type="SMART" id="SM00028">
    <property type="entry name" value="TPR"/>
    <property type="match status" value="6"/>
</dbReference>
<keyword evidence="1" id="KW-0802">TPR repeat</keyword>
<accession>A0A7J6IAR2</accession>
<feature type="repeat" description="TPR" evidence="1">
    <location>
        <begin position="248"/>
        <end position="281"/>
    </location>
</feature>
<feature type="region of interest" description="Disordered" evidence="3">
    <location>
        <begin position="663"/>
        <end position="692"/>
    </location>
</feature>
<protein>
    <recommendedName>
        <fullName evidence="8">Protein TONSOKU</fullName>
    </recommendedName>
</protein>
<dbReference type="Pfam" id="PF13424">
    <property type="entry name" value="TPR_12"/>
    <property type="match status" value="2"/>
</dbReference>
<evidence type="ECO:0000313" key="6">
    <source>
        <dbReference type="Proteomes" id="UP000525078"/>
    </source>
</evidence>
<feature type="repeat" description="TPR" evidence="1">
    <location>
        <begin position="419"/>
        <end position="452"/>
    </location>
</feature>
<dbReference type="InterPro" id="IPR032675">
    <property type="entry name" value="LRR_dom_sf"/>
</dbReference>
<dbReference type="Proteomes" id="UP000583929">
    <property type="component" value="Unassembled WGS sequence"/>
</dbReference>
<sequence length="1406" mass="157840">MARDDTQLRAAKRSYQSAKLEGNHQEEAKWANVVGHILKDRGEYVEALKWFRFDYDISIKFLNQRQCLASCQSLGEVHLLLKQFKDALFFQKKHLELARDAYDNVEQQRANTQLGRTYYEMLLNSKDDNQVVLSAKKYFKSAMDLAQVLKENPPSNTCSFLTEYIDAHNNMGMLEMELDNFEEAQKILSEGLKICDEEEVTEHDAGRSRLHHNLGFVYMELREWDKARFHIEKDILICNSIEHCQGEAKGYINLGLLHYRNQKYDEALRCYKRARDLAKTMEDEDSLVNEIDQNIKSAKEASKIEKELINEEQNLKKLIRVLTTARGTPRERSCLLKQDTSLNCLIDKARLITSWSKLLKYGKQKKKISKELGDEEKLSDSFLFIGEAYENLRKFSKASKWYTKSRETYKSIRNLEGQAMALLNIGNVLDSAGNLKEALKTYEECYRISHEAKLYSIQLNALENMNYIHLIRSNDINEASKYQLQIKKLKESEDKELEKQDMVENYCSESDTEWSAHISSDRSNACDSPDTLAGIDEMSDDAPLISLIQSTRRSPKIKPTYIGKQKQSSNFNKLSPKGSARSISNQETIGRKRVRVVLSDDEDETFVEVEHSNGRTLSYQAEDVATSDEFKNKSDAVNPGCMIQGVSGVVSKHTNRSYTPVNIEESSSSYKNTGPFVSTQHDEGHRSSSTKEHDQCVAVKVDTELIHVEAEKFVATDKLSIESLKVELACLYYLQLPVGKQSEGRFWILNLTCFLLTVIAPNSMIGLLPIIHHIRWGDRVIESLEAIETIKDQMGKVLVEAFLDGWVQKRLIKLYIDGCKEVSGTPNLKLLKKLYDLEVSDDEISVCDCELQDLSVTPLLNALQTHRTFAMLDLSHNVLGNVTMEKLQQVFTSSGQKYGGLTLDLHCNRFGPTALFQIRKVETWGGWQRLMGCTTFEAAITGADGGDNYESKRQEASNRMRKLMACGGFVNVLRYLLDWKSLIWLVIASLMLVHPTYQLYCKIAEVPFLSNPADTNNSISNTYSHASALLLFVALCSLNVEDCAITSRTIQKVADALDAGSVLEQLCIGHNPVSGNAIVNLLVKLTALKSFSKLSLNGLKLSKPVVDSLCQLAKTSSLSALMLGKTGIGTEGALMITELMFNGTDDSVKLDLSYCGLTPEYIFKLNADISIICCILELNLAGNPITQQGTGPLSSMLMNPQCCLKVLVLEKCQLGVGGILQILQALADNNSLEDLNLAANADTDQHNTPQHATTTKECTTEIVQPKTNIIESSPMMCTLQEVVPTQQGFPLESVDLDQLEVADSEDDHTKVEAAASGIDDSCASSCQRNLSQECQLIQELSTAIRTAKKLQLLDLSKNGLSTKAVELYAAWSSSRPCPAYRHIKDRTIHLFTEGKKCCIRSCCRKD</sequence>
<dbReference type="Proteomes" id="UP000525078">
    <property type="component" value="Unassembled WGS sequence"/>
</dbReference>
<evidence type="ECO:0000313" key="4">
    <source>
        <dbReference type="EMBL" id="KAF4351126.1"/>
    </source>
</evidence>
<dbReference type="EMBL" id="JAATIQ010000003">
    <property type="protein sequence ID" value="KAF4403750.1"/>
    <property type="molecule type" value="Genomic_DNA"/>
</dbReference>
<dbReference type="PANTHER" id="PTHR47684:SF1">
    <property type="entry name" value="PROTEIN TONSOKU"/>
    <property type="match status" value="1"/>
</dbReference>
<feature type="region of interest" description="Disordered" evidence="3">
    <location>
        <begin position="562"/>
        <end position="584"/>
    </location>
</feature>
<feature type="coiled-coil region" evidence="2">
    <location>
        <begin position="281"/>
        <end position="321"/>
    </location>
</feature>
<dbReference type="EMBL" id="JAATIP010000347">
    <property type="protein sequence ID" value="KAF4351126.1"/>
    <property type="molecule type" value="Genomic_DNA"/>
</dbReference>
<dbReference type="SUPFAM" id="SSF52047">
    <property type="entry name" value="RNI-like"/>
    <property type="match status" value="1"/>
</dbReference>
<dbReference type="PANTHER" id="PTHR47684">
    <property type="entry name" value="PROTEIN TONSOKU"/>
    <property type="match status" value="1"/>
</dbReference>
<keyword evidence="2" id="KW-0175">Coiled coil</keyword>
<dbReference type="Gene3D" id="3.80.10.10">
    <property type="entry name" value="Ribonuclease Inhibitor"/>
    <property type="match status" value="3"/>
</dbReference>
<evidence type="ECO:0000256" key="1">
    <source>
        <dbReference type="PROSITE-ProRule" id="PRU00339"/>
    </source>
</evidence>
<dbReference type="GO" id="GO:0009933">
    <property type="term" value="P:meristem structural organization"/>
    <property type="evidence" value="ECO:0007669"/>
    <property type="project" value="InterPro"/>
</dbReference>
<dbReference type="GO" id="GO:0005634">
    <property type="term" value="C:nucleus"/>
    <property type="evidence" value="ECO:0007669"/>
    <property type="project" value="InterPro"/>
</dbReference>
<evidence type="ECO:0000313" key="7">
    <source>
        <dbReference type="Proteomes" id="UP000583929"/>
    </source>
</evidence>
<name>A0A7J6IAR2_CANSA</name>
<evidence type="ECO:0008006" key="8">
    <source>
        <dbReference type="Google" id="ProtNLM"/>
    </source>
</evidence>
<dbReference type="InterPro" id="IPR019734">
    <property type="entry name" value="TPR_rpt"/>
</dbReference>
<dbReference type="InterPro" id="IPR044227">
    <property type="entry name" value="TONSOKU"/>
</dbReference>
<evidence type="ECO:0000313" key="5">
    <source>
        <dbReference type="EMBL" id="KAF4403750.1"/>
    </source>
</evidence>
<keyword evidence="7" id="KW-1185">Reference proteome</keyword>
<comment type="caution">
    <text evidence="5">The sequence shown here is derived from an EMBL/GenBank/DDBJ whole genome shotgun (WGS) entry which is preliminary data.</text>
</comment>
<gene>
    <name evidence="4" type="ORF">F8388_017445</name>
    <name evidence="5" type="ORF">G4B88_002603</name>
</gene>
<organism evidence="5 7">
    <name type="scientific">Cannabis sativa</name>
    <name type="common">Hemp</name>
    <name type="synonym">Marijuana</name>
    <dbReference type="NCBI Taxonomy" id="3483"/>
    <lineage>
        <taxon>Eukaryota</taxon>
        <taxon>Viridiplantae</taxon>
        <taxon>Streptophyta</taxon>
        <taxon>Embryophyta</taxon>
        <taxon>Tracheophyta</taxon>
        <taxon>Spermatophyta</taxon>
        <taxon>Magnoliopsida</taxon>
        <taxon>eudicotyledons</taxon>
        <taxon>Gunneridae</taxon>
        <taxon>Pentapetalae</taxon>
        <taxon>rosids</taxon>
        <taxon>fabids</taxon>
        <taxon>Rosales</taxon>
        <taxon>Cannabaceae</taxon>
        <taxon>Cannabis</taxon>
    </lineage>
</organism>
<dbReference type="Gene3D" id="1.25.40.10">
    <property type="entry name" value="Tetratricopeptide repeat domain"/>
    <property type="match status" value="2"/>
</dbReference>
<dbReference type="GO" id="GO:0040029">
    <property type="term" value="P:epigenetic regulation of gene expression"/>
    <property type="evidence" value="ECO:0007669"/>
    <property type="project" value="InterPro"/>
</dbReference>
<dbReference type="GO" id="GO:0072423">
    <property type="term" value="P:response to DNA damage checkpoint signaling"/>
    <property type="evidence" value="ECO:0007669"/>
    <property type="project" value="InterPro"/>
</dbReference>
<proteinExistence type="predicted"/>
<evidence type="ECO:0000256" key="2">
    <source>
        <dbReference type="SAM" id="Coils"/>
    </source>
</evidence>
<feature type="compositionally biased region" description="Basic and acidic residues" evidence="3">
    <location>
        <begin position="680"/>
        <end position="692"/>
    </location>
</feature>
<dbReference type="SUPFAM" id="SSF48452">
    <property type="entry name" value="TPR-like"/>
    <property type="match status" value="2"/>
</dbReference>
<evidence type="ECO:0000256" key="3">
    <source>
        <dbReference type="SAM" id="MobiDB-lite"/>
    </source>
</evidence>
<dbReference type="InterPro" id="IPR011990">
    <property type="entry name" value="TPR-like_helical_dom_sf"/>
</dbReference>
<dbReference type="SMART" id="SM00368">
    <property type="entry name" value="LRR_RI"/>
    <property type="match status" value="6"/>
</dbReference>